<protein>
    <submittedName>
        <fullName evidence="1">Uncharacterized protein</fullName>
    </submittedName>
</protein>
<organism evidence="1 2">
    <name type="scientific">Cylicostephanus goldi</name>
    <name type="common">Nematode worm</name>
    <dbReference type="NCBI Taxonomy" id="71465"/>
    <lineage>
        <taxon>Eukaryota</taxon>
        <taxon>Metazoa</taxon>
        <taxon>Ecdysozoa</taxon>
        <taxon>Nematoda</taxon>
        <taxon>Chromadorea</taxon>
        <taxon>Rhabditida</taxon>
        <taxon>Rhabditina</taxon>
        <taxon>Rhabditomorpha</taxon>
        <taxon>Strongyloidea</taxon>
        <taxon>Strongylidae</taxon>
        <taxon>Cylicostephanus</taxon>
    </lineage>
</organism>
<proteinExistence type="predicted"/>
<accession>A0A3P7QEB0</accession>
<dbReference type="AlphaFoldDB" id="A0A3P7QEB0"/>
<reference evidence="1 2" key="1">
    <citation type="submission" date="2018-11" db="EMBL/GenBank/DDBJ databases">
        <authorList>
            <consortium name="Pathogen Informatics"/>
        </authorList>
    </citation>
    <scope>NUCLEOTIDE SEQUENCE [LARGE SCALE GENOMIC DNA]</scope>
</reference>
<sequence>MKKQKALVCAPSHVAVDKVMSEVLKCFAEPKDLEDSDIYDVENEVVANAETIEEAITANDKYMELCDIFDKMVCFSSITVQLFVSP</sequence>
<evidence type="ECO:0000313" key="2">
    <source>
        <dbReference type="Proteomes" id="UP000271889"/>
    </source>
</evidence>
<dbReference type="Proteomes" id="UP000271889">
    <property type="component" value="Unassembled WGS sequence"/>
</dbReference>
<keyword evidence="2" id="KW-1185">Reference proteome</keyword>
<evidence type="ECO:0000313" key="1">
    <source>
        <dbReference type="EMBL" id="VDN28759.1"/>
    </source>
</evidence>
<gene>
    <name evidence="1" type="ORF">CGOC_LOCUS11047</name>
</gene>
<name>A0A3P7QEB0_CYLGO</name>
<dbReference type="EMBL" id="UYRV01114211">
    <property type="protein sequence ID" value="VDN28759.1"/>
    <property type="molecule type" value="Genomic_DNA"/>
</dbReference>